<feature type="transmembrane region" description="Helical" evidence="1">
    <location>
        <begin position="12"/>
        <end position="31"/>
    </location>
</feature>
<comment type="caution">
    <text evidence="2">The sequence shown here is derived from an EMBL/GenBank/DDBJ whole genome shotgun (WGS) entry which is preliminary data.</text>
</comment>
<reference evidence="2 3" key="1">
    <citation type="journal article" date="2016" name="Nat. Commun.">
        <title>Thousands of microbial genomes shed light on interconnected biogeochemical processes in an aquifer system.</title>
        <authorList>
            <person name="Anantharaman K."/>
            <person name="Brown C.T."/>
            <person name="Hug L.A."/>
            <person name="Sharon I."/>
            <person name="Castelle C.J."/>
            <person name="Probst A.J."/>
            <person name="Thomas B.C."/>
            <person name="Singh A."/>
            <person name="Wilkins M.J."/>
            <person name="Karaoz U."/>
            <person name="Brodie E.L."/>
            <person name="Williams K.H."/>
            <person name="Hubbard S.S."/>
            <person name="Banfield J.F."/>
        </authorList>
    </citation>
    <scope>NUCLEOTIDE SEQUENCE [LARGE SCALE GENOMIC DNA]</scope>
</reference>
<keyword evidence="1" id="KW-0812">Transmembrane</keyword>
<protein>
    <submittedName>
        <fullName evidence="2">Uncharacterized protein</fullName>
    </submittedName>
</protein>
<evidence type="ECO:0000313" key="2">
    <source>
        <dbReference type="EMBL" id="OGM33564.1"/>
    </source>
</evidence>
<keyword evidence="1" id="KW-0472">Membrane</keyword>
<gene>
    <name evidence="2" type="ORF">A3D01_01255</name>
</gene>
<dbReference type="AlphaFoldDB" id="A0A1F7Z278"/>
<proteinExistence type="predicted"/>
<evidence type="ECO:0000313" key="3">
    <source>
        <dbReference type="Proteomes" id="UP000177169"/>
    </source>
</evidence>
<sequence>MGRYKERADVKVYLEILLSLATISVFAIFALRPTILTIAGLLKEIETKKETLAKMDEKISNLGRAQVLFDQEQQNVILLNSSIPPNPIPDVFARQIEGLSIRYSVPISKISLDKATILGLRATAPKTDAKNMEPFPEGTNELPFSITFTVNIEEYQSLTNLISDLEKLRRPAKIDKLVMNTSREGENVLLSLAIEGRLPYYQNSQKEVKEIVE</sequence>
<keyword evidence="1" id="KW-1133">Transmembrane helix</keyword>
<dbReference type="Proteomes" id="UP000177169">
    <property type="component" value="Unassembled WGS sequence"/>
</dbReference>
<accession>A0A1F7Z278</accession>
<name>A0A1F7Z278_9BACT</name>
<organism evidence="2 3">
    <name type="scientific">Candidatus Woesebacteria bacterium RIFCSPHIGHO2_02_FULL_39_13</name>
    <dbReference type="NCBI Taxonomy" id="1802505"/>
    <lineage>
        <taxon>Bacteria</taxon>
        <taxon>Candidatus Woeseibacteriota</taxon>
    </lineage>
</organism>
<dbReference type="EMBL" id="MGGR01000016">
    <property type="protein sequence ID" value="OGM33564.1"/>
    <property type="molecule type" value="Genomic_DNA"/>
</dbReference>
<evidence type="ECO:0000256" key="1">
    <source>
        <dbReference type="SAM" id="Phobius"/>
    </source>
</evidence>
<dbReference type="STRING" id="1802505.A3D01_01255"/>